<organism evidence="2 3">
    <name type="scientific">Dinoponera quadriceps</name>
    <name type="common">South American ant</name>
    <dbReference type="NCBI Taxonomy" id="609295"/>
    <lineage>
        <taxon>Eukaryota</taxon>
        <taxon>Metazoa</taxon>
        <taxon>Ecdysozoa</taxon>
        <taxon>Arthropoda</taxon>
        <taxon>Hexapoda</taxon>
        <taxon>Insecta</taxon>
        <taxon>Pterygota</taxon>
        <taxon>Neoptera</taxon>
        <taxon>Endopterygota</taxon>
        <taxon>Hymenoptera</taxon>
        <taxon>Apocrita</taxon>
        <taxon>Aculeata</taxon>
        <taxon>Formicoidea</taxon>
        <taxon>Formicidae</taxon>
        <taxon>Ponerinae</taxon>
        <taxon>Ponerini</taxon>
        <taxon>Dinoponera</taxon>
    </lineage>
</organism>
<dbReference type="KEGG" id="dqu:106741726"/>
<keyword evidence="2" id="KW-1185">Reference proteome</keyword>
<evidence type="ECO:0000313" key="2">
    <source>
        <dbReference type="Proteomes" id="UP000515204"/>
    </source>
</evidence>
<reference evidence="3" key="1">
    <citation type="submission" date="2025-08" db="UniProtKB">
        <authorList>
            <consortium name="RefSeq"/>
        </authorList>
    </citation>
    <scope>IDENTIFICATION</scope>
</reference>
<protein>
    <submittedName>
        <fullName evidence="3">Uncharacterized protein LOC106741726</fullName>
    </submittedName>
</protein>
<feature type="region of interest" description="Disordered" evidence="1">
    <location>
        <begin position="161"/>
        <end position="182"/>
    </location>
</feature>
<proteinExistence type="predicted"/>
<evidence type="ECO:0000256" key="1">
    <source>
        <dbReference type="SAM" id="MobiDB-lite"/>
    </source>
</evidence>
<dbReference type="RefSeq" id="XP_014469488.1">
    <property type="nucleotide sequence ID" value="XM_014614002.1"/>
</dbReference>
<dbReference type="Proteomes" id="UP000515204">
    <property type="component" value="Unplaced"/>
</dbReference>
<dbReference type="AlphaFoldDB" id="A0A6P3WTN3"/>
<evidence type="ECO:0000313" key="3">
    <source>
        <dbReference type="RefSeq" id="XP_014469488.1"/>
    </source>
</evidence>
<dbReference type="GeneID" id="106741726"/>
<accession>A0A6P3WTN3</accession>
<sequence length="247" mass="27879">MIAATYNCGCLIPKQSPLVAKRTESQSPCSPCCFDSFHSIVSGDKTRAVISRASRENFRKQYASSESDLKSKELDSKRAPSDKITSAIVGKGQPYKEIEAVINDNRVIIRTHKEPIKEEYDPPCECIGQDTTTKESESSLRKCEDGVSFEMANGSLELCRTPRKDASSADKSSSEKEAGCRTITLYPKADENKKPKMENPIELEENPNIFVLRIRKWCDNADKKHKIDLEFRAPRPWRSQKKKVTVK</sequence>
<feature type="compositionally biased region" description="Basic and acidic residues" evidence="1">
    <location>
        <begin position="161"/>
        <end position="179"/>
    </location>
</feature>
<dbReference type="OrthoDB" id="7694886at2759"/>
<name>A0A6P3WTN3_DINQU</name>
<gene>
    <name evidence="3" type="primary">LOC106741726</name>
</gene>